<evidence type="ECO:0000313" key="2">
    <source>
        <dbReference type="EMBL" id="QEE30491.1"/>
    </source>
</evidence>
<keyword evidence="1" id="KW-0732">Signal</keyword>
<sequence>MKCAITATLLSVMFALSAPAETSPHPVPPGHPLADLLKQEVPKAPAPPVALQTPISDYDTLNDASYFVLGFYTFHPESKTIQPPLQILLLDKPSNSWSYLEIQGKSDADDDPRNGCLGSVVRIRSIEEKFFLETHQTPSASCQFVLSRHLKLEHILYGWPWESRPSRRVLIEGNTVHFARTHPLRLSLYDPATAVETSLLPVANDRSMKWLDDDLSDLIDDSWCRENNSPCEASGLAGSAKAFFVNDKSNAVAIDVEYIGEGMGPRAETFKAEVIYIFDLRGKALRHVEFKPDSLQKMIGDYNMEELTQPSALRQLLSH</sequence>
<gene>
    <name evidence="2" type="ORF">FTW19_22390</name>
</gene>
<keyword evidence="3" id="KW-1185">Reference proteome</keyword>
<dbReference type="AlphaFoldDB" id="A0A5B9EJB5"/>
<dbReference type="KEGG" id="talb:FTW19_22390"/>
<dbReference type="OrthoDB" id="9849329at2"/>
<proteinExistence type="predicted"/>
<feature type="signal peptide" evidence="1">
    <location>
        <begin position="1"/>
        <end position="20"/>
    </location>
</feature>
<name>A0A5B9EJB5_9BACT</name>
<reference evidence="2 3" key="1">
    <citation type="submission" date="2019-08" db="EMBL/GenBank/DDBJ databases">
        <title>Complete genome sequence of Terriglobus albidus strain ORNL.</title>
        <authorList>
            <person name="Podar M."/>
        </authorList>
    </citation>
    <scope>NUCLEOTIDE SEQUENCE [LARGE SCALE GENOMIC DNA]</scope>
    <source>
        <strain evidence="2 3">ORNL</strain>
    </source>
</reference>
<evidence type="ECO:0000256" key="1">
    <source>
        <dbReference type="SAM" id="SignalP"/>
    </source>
</evidence>
<organism evidence="2 3">
    <name type="scientific">Terriglobus albidus</name>
    <dbReference type="NCBI Taxonomy" id="1592106"/>
    <lineage>
        <taxon>Bacteria</taxon>
        <taxon>Pseudomonadati</taxon>
        <taxon>Acidobacteriota</taxon>
        <taxon>Terriglobia</taxon>
        <taxon>Terriglobales</taxon>
        <taxon>Acidobacteriaceae</taxon>
        <taxon>Terriglobus</taxon>
    </lineage>
</organism>
<dbReference type="RefSeq" id="WP_147649804.1">
    <property type="nucleotide sequence ID" value="NZ_CP042806.1"/>
</dbReference>
<accession>A0A5B9EJB5</accession>
<dbReference type="EMBL" id="CP042806">
    <property type="protein sequence ID" value="QEE30491.1"/>
    <property type="molecule type" value="Genomic_DNA"/>
</dbReference>
<feature type="chain" id="PRO_5022908886" evidence="1">
    <location>
        <begin position="21"/>
        <end position="319"/>
    </location>
</feature>
<evidence type="ECO:0000313" key="3">
    <source>
        <dbReference type="Proteomes" id="UP000321820"/>
    </source>
</evidence>
<dbReference type="Proteomes" id="UP000321820">
    <property type="component" value="Chromosome"/>
</dbReference>
<protein>
    <submittedName>
        <fullName evidence="2">Uncharacterized protein</fullName>
    </submittedName>
</protein>